<dbReference type="InterPro" id="IPR045063">
    <property type="entry name" value="Dynamin_N"/>
</dbReference>
<gene>
    <name evidence="2" type="ORF">GPA26_13750</name>
</gene>
<keyword evidence="3" id="KW-1185">Reference proteome</keyword>
<dbReference type="RefSeq" id="WP_169206907.1">
    <property type="nucleotide sequence ID" value="NZ_CP059560.1"/>
</dbReference>
<dbReference type="InterPro" id="IPR027417">
    <property type="entry name" value="P-loop_NTPase"/>
</dbReference>
<name>A0ABX1MTX1_9RHOO</name>
<feature type="domain" description="Dynamin N-terminal" evidence="1">
    <location>
        <begin position="56"/>
        <end position="272"/>
    </location>
</feature>
<protein>
    <submittedName>
        <fullName evidence="2">GTPase</fullName>
    </submittedName>
</protein>
<reference evidence="2 3" key="1">
    <citation type="submission" date="2019-12" db="EMBL/GenBank/DDBJ databases">
        <title>Comparative genomics gives insights into the taxonomy of the Azoarcus-Aromatoleum group and reveals separate origins of nif in the plant-associated Azoarcus and non-plant-associated Aromatoleum sub-groups.</title>
        <authorList>
            <person name="Lafos M."/>
            <person name="Maluk M."/>
            <person name="Batista M."/>
            <person name="Junghare M."/>
            <person name="Carmona M."/>
            <person name="Faoro H."/>
            <person name="Cruz L.M."/>
            <person name="Battistoni F."/>
            <person name="De Souza E."/>
            <person name="Pedrosa F."/>
            <person name="Chen W.-M."/>
            <person name="Poole P.S."/>
            <person name="Dixon R.A."/>
            <person name="James E.K."/>
        </authorList>
    </citation>
    <scope>NUCLEOTIDE SEQUENCE [LARGE SCALE GENOMIC DNA]</scope>
    <source>
        <strain evidence="2 3">ToN1</strain>
    </source>
</reference>
<proteinExistence type="predicted"/>
<comment type="caution">
    <text evidence="2">The sequence shown here is derived from an EMBL/GenBank/DDBJ whole genome shotgun (WGS) entry which is preliminary data.</text>
</comment>
<sequence>MTLVDQFSAYSQWRADAAGAVGRLRQWLSRNELGDVQGDLRLQYVLERLRDDKLTVAFVAEFSRGKSELINAIFFSAHGDRVLPSSAGRTTMCPTELQWTPGARAEIRMLPIRTRATHASVSELKQFPEEWMVLRLDAGSLADLQQAFARVGETERVATELASRLGFDIDEKGETGLKPGADGMVEIPSWRHAVIQFPHPLLEQGLVVLDTPGLNAIGAEPELTLSLLPNAHAVLFVLAADTGVTQSDMAVWREYVQGGQNRRKGRLVVLNKIDGLWDGLRDEAQIGAEIARQVSSVAQTLEVPEATVFPVSAQKGLVGRISGDAALVERSRLGELERALAEDLLPTKQVIVRDSTLAEVDDLVKQTDTLLGARLSGLREQLQELTDLRGKNQSVIEYMMRKIRSEKTEFEQGLQKYYAVRSVFSTLTNNLLGHLGMDALRDETRRTREAMLESTFTKGLRQAMENFFFSLRGNLARSADEIAEITRMLDSMYKRFSVEHGLKLAAPEAFSTLRYERELDRLESAFNRQINSALALVTTEKHTLTQKFFETVAVEARRTFEVANRDVEQWLRAVMSPLETQVREYQLQLKRRLESVKRIHQATDTLEERVAELEQAEAAMLGQLTELNEIAGSIRAALGVSASAGADAGSVQGRAA</sequence>
<dbReference type="SUPFAM" id="SSF52540">
    <property type="entry name" value="P-loop containing nucleoside triphosphate hydrolases"/>
    <property type="match status" value="1"/>
</dbReference>
<evidence type="ECO:0000259" key="1">
    <source>
        <dbReference type="Pfam" id="PF00350"/>
    </source>
</evidence>
<evidence type="ECO:0000313" key="2">
    <source>
        <dbReference type="EMBL" id="NMF89534.1"/>
    </source>
</evidence>
<dbReference type="InterPro" id="IPR051943">
    <property type="entry name" value="TRAFAC_Dynamin-like_GTPase"/>
</dbReference>
<dbReference type="PANTHER" id="PTHR43681">
    <property type="entry name" value="TRANSMEMBRANE GTPASE FZO"/>
    <property type="match status" value="1"/>
</dbReference>
<evidence type="ECO:0000313" key="3">
    <source>
        <dbReference type="Proteomes" id="UP000652074"/>
    </source>
</evidence>
<accession>A0ABX1MTX1</accession>
<organism evidence="2 3">
    <name type="scientific">Aromatoleum petrolei</name>
    <dbReference type="NCBI Taxonomy" id="76116"/>
    <lineage>
        <taxon>Bacteria</taxon>
        <taxon>Pseudomonadati</taxon>
        <taxon>Pseudomonadota</taxon>
        <taxon>Betaproteobacteria</taxon>
        <taxon>Rhodocyclales</taxon>
        <taxon>Rhodocyclaceae</taxon>
        <taxon>Aromatoleum</taxon>
    </lineage>
</organism>
<dbReference type="Pfam" id="PF00350">
    <property type="entry name" value="Dynamin_N"/>
    <property type="match status" value="1"/>
</dbReference>
<dbReference type="Gene3D" id="3.40.50.300">
    <property type="entry name" value="P-loop containing nucleotide triphosphate hydrolases"/>
    <property type="match status" value="1"/>
</dbReference>
<dbReference type="PANTHER" id="PTHR43681:SF1">
    <property type="entry name" value="SARCALUMENIN"/>
    <property type="match status" value="1"/>
</dbReference>
<dbReference type="EMBL" id="WTVR01000025">
    <property type="protein sequence ID" value="NMF89534.1"/>
    <property type="molecule type" value="Genomic_DNA"/>
</dbReference>
<dbReference type="Proteomes" id="UP000652074">
    <property type="component" value="Unassembled WGS sequence"/>
</dbReference>